<dbReference type="PANTHER" id="PTHR23083">
    <property type="entry name" value="TETRATRICOPEPTIDE REPEAT PROTEIN, TPR"/>
    <property type="match status" value="1"/>
</dbReference>
<feature type="compositionally biased region" description="Polar residues" evidence="4">
    <location>
        <begin position="897"/>
        <end position="914"/>
    </location>
</feature>
<feature type="region of interest" description="Disordered" evidence="4">
    <location>
        <begin position="753"/>
        <end position="959"/>
    </location>
</feature>
<evidence type="ECO:0000256" key="2">
    <source>
        <dbReference type="ARBA" id="ARBA00038251"/>
    </source>
</evidence>
<feature type="compositionally biased region" description="Polar residues" evidence="4">
    <location>
        <begin position="501"/>
        <end position="531"/>
    </location>
</feature>
<feature type="compositionally biased region" description="Acidic residues" evidence="4">
    <location>
        <begin position="1184"/>
        <end position="1193"/>
    </location>
</feature>
<dbReference type="InterPro" id="IPR011990">
    <property type="entry name" value="TPR-like_helical_dom_sf"/>
</dbReference>
<feature type="region of interest" description="Disordered" evidence="4">
    <location>
        <begin position="498"/>
        <end position="538"/>
    </location>
</feature>
<evidence type="ECO:0000256" key="1">
    <source>
        <dbReference type="ARBA" id="ARBA00002550"/>
    </source>
</evidence>
<proteinExistence type="inferred from homology"/>
<evidence type="ECO:0000313" key="6">
    <source>
        <dbReference type="Proteomes" id="UP000799766"/>
    </source>
</evidence>
<dbReference type="InterPro" id="IPR051722">
    <property type="entry name" value="Endocytosis_PI4K-reg_protein"/>
</dbReference>
<dbReference type="SMART" id="SM00028">
    <property type="entry name" value="TPR"/>
    <property type="match status" value="4"/>
</dbReference>
<protein>
    <recommendedName>
        <fullName evidence="7">Filamentation protein</fullName>
    </recommendedName>
</protein>
<feature type="compositionally biased region" description="Basic and acidic residues" evidence="4">
    <location>
        <begin position="1145"/>
        <end position="1183"/>
    </location>
</feature>
<feature type="compositionally biased region" description="Polar residues" evidence="4">
    <location>
        <begin position="871"/>
        <end position="883"/>
    </location>
</feature>
<comment type="similarity">
    <text evidence="2">Belongs to the YPP1 family.</text>
</comment>
<keyword evidence="3" id="KW-0175">Coiled coil</keyword>
<feature type="region of interest" description="Disordered" evidence="4">
    <location>
        <begin position="1123"/>
        <end position="1218"/>
    </location>
</feature>
<dbReference type="PANTHER" id="PTHR23083:SF464">
    <property type="entry name" value="TETRATRICOPEPTIDE REPEAT DOMAIN 7, ISOFORM A"/>
    <property type="match status" value="1"/>
</dbReference>
<keyword evidence="6" id="KW-1185">Reference proteome</keyword>
<feature type="compositionally biased region" description="Basic and acidic residues" evidence="4">
    <location>
        <begin position="818"/>
        <end position="831"/>
    </location>
</feature>
<feature type="compositionally biased region" description="Polar residues" evidence="4">
    <location>
        <begin position="799"/>
        <end position="813"/>
    </location>
</feature>
<evidence type="ECO:0000256" key="4">
    <source>
        <dbReference type="SAM" id="MobiDB-lite"/>
    </source>
</evidence>
<dbReference type="InterPro" id="IPR019734">
    <property type="entry name" value="TPR_rpt"/>
</dbReference>
<accession>A0A6A6P0S3</accession>
<dbReference type="Gene3D" id="1.25.40.10">
    <property type="entry name" value="Tetratricopeptide repeat domain"/>
    <property type="match status" value="2"/>
</dbReference>
<evidence type="ECO:0008006" key="7">
    <source>
        <dbReference type="Google" id="ProtNLM"/>
    </source>
</evidence>
<dbReference type="Proteomes" id="UP000799766">
    <property type="component" value="Unassembled WGS sequence"/>
</dbReference>
<dbReference type="SUPFAM" id="SSF48452">
    <property type="entry name" value="TPR-like"/>
    <property type="match status" value="2"/>
</dbReference>
<feature type="coiled-coil region" evidence="3">
    <location>
        <begin position="994"/>
        <end position="1021"/>
    </location>
</feature>
<comment type="function">
    <text evidence="1">Involved in endocytosis.</text>
</comment>
<name>A0A6A6P0S3_9PEZI</name>
<sequence>MSRKESDKAQRYIAQLDAARCNGRWDEVPELVRKIEKHAPGRKCLALTARSEAQVATWLRDPAHQRPSTAASTTEGHSLFTLIPPLLAALEEETEHGTDAFEARICLGWVHWVLDEPRLAVARLPRDFAPVVAGMMRPGTGGGKSGVGVIEWPQTCVIKGAYLKGRSQEKTASIFDAVQTYSAVLPFLAALPSLEPTNPQFRLWTERLLKRLCLISNQAAPTSAAVDIDNALFTFRTWAKLFEKSPLFSTSAGLTPPAAPTTIDPDVGITRRQVWKAYYDTLSTILHRGLLYTQPTRDGRPRLHLDSERLPEEQLLAARLQQRAELKRVEATYESMLLQETRFPKASANNEDVETWVDAVMRNWKVLCGQGWRDEELGEGGKGGVGRGVLDILYRATTKTFHSTQILRHLFTIHASLAEFDLAIRAFESYTEILTRGKERCEKSGESDPYLDSDETFLLTTAEAIRTLCRFGDPPHAEKAKEIGDMLETWVAQHLRDVARSKSSSPNPSATPADSDIETTTTNPNGASTPSQTPPRAAVPPRALAAAYRAVGISRAHWARLTHDAGTRAEFQTSAVRFLKKALEPRYEDQDNVDTLYALGLTLAHMRQTSAAVKVVKRALAVPATPIGGEYARERRLIPLWHLLALLLSAKSEYHLAAKATAAAFEQFSDPAVLFGAPDAEATLLQQQQQQQQPPMPRRPRGVVDRMEALEKEGILQIKITQLAILEAVEGPAAAVDASDELLSLYARLFGDPANSKKEEKPPATTASTVKRPKSSAGTIKNSIFGRSKSTRKSAASSLVNDTSTFVGGTATPTLPIDDARPGTARRESVKLKKKSAGSLRRKTDGAGSRRSSIDGSVAASEQPPLPAESQGATRSRATSVARPSTADRNAPPFEPGSTTGQPLQPIPHNTSHKVQPPPAGHSKQPPEQDTRLPVPAPTPSGSMPFAPGPAPPRGEYTAAEPRFPTLAERRHRLSLLADVWLFIAGLYVRSGGFEDAKAAIDEAASLAEQLERDVVALESASATNFARRNWGAGKSVDECWADVWAARGEVAVARLGGSPQGKLEAMPCWEKALRLLPDHKEAVVSLSGVLLDVFERMVPHEMLDEQQLGTSVPPNNEVQLQASSIQSTPRAPHDASWASGAEQHGSHKDNDEPATRTEGAERGVVRKDIHMGRQERGGNHDPDADEGDDGADVENPSAQSYAPASSATGPDNTPSPLELHRLAARDRAYGLLSTLTKLGDGWDCAEAWFALARAYEVAGEVARAKEVLWWVVELEESRPVRGWEEGLLSGVHISKQ</sequence>
<dbReference type="EMBL" id="MU001681">
    <property type="protein sequence ID" value="KAF2457063.1"/>
    <property type="molecule type" value="Genomic_DNA"/>
</dbReference>
<organism evidence="5 6">
    <name type="scientific">Lineolata rhizophorae</name>
    <dbReference type="NCBI Taxonomy" id="578093"/>
    <lineage>
        <taxon>Eukaryota</taxon>
        <taxon>Fungi</taxon>
        <taxon>Dikarya</taxon>
        <taxon>Ascomycota</taxon>
        <taxon>Pezizomycotina</taxon>
        <taxon>Dothideomycetes</taxon>
        <taxon>Dothideomycetes incertae sedis</taxon>
        <taxon>Lineolatales</taxon>
        <taxon>Lineolataceae</taxon>
        <taxon>Lineolata</taxon>
    </lineage>
</organism>
<evidence type="ECO:0000313" key="5">
    <source>
        <dbReference type="EMBL" id="KAF2457063.1"/>
    </source>
</evidence>
<evidence type="ECO:0000256" key="3">
    <source>
        <dbReference type="SAM" id="Coils"/>
    </source>
</evidence>
<dbReference type="OrthoDB" id="29013at2759"/>
<feature type="compositionally biased region" description="Low complexity" evidence="4">
    <location>
        <begin position="1197"/>
        <end position="1208"/>
    </location>
</feature>
<gene>
    <name evidence="5" type="ORF">BDY21DRAFT_415202</name>
</gene>
<reference evidence="5" key="1">
    <citation type="journal article" date="2020" name="Stud. Mycol.">
        <title>101 Dothideomycetes genomes: a test case for predicting lifestyles and emergence of pathogens.</title>
        <authorList>
            <person name="Haridas S."/>
            <person name="Albert R."/>
            <person name="Binder M."/>
            <person name="Bloem J."/>
            <person name="Labutti K."/>
            <person name="Salamov A."/>
            <person name="Andreopoulos B."/>
            <person name="Baker S."/>
            <person name="Barry K."/>
            <person name="Bills G."/>
            <person name="Bluhm B."/>
            <person name="Cannon C."/>
            <person name="Castanera R."/>
            <person name="Culley D."/>
            <person name="Daum C."/>
            <person name="Ezra D."/>
            <person name="Gonzalez J."/>
            <person name="Henrissat B."/>
            <person name="Kuo A."/>
            <person name="Liang C."/>
            <person name="Lipzen A."/>
            <person name="Lutzoni F."/>
            <person name="Magnuson J."/>
            <person name="Mondo S."/>
            <person name="Nolan M."/>
            <person name="Ohm R."/>
            <person name="Pangilinan J."/>
            <person name="Park H.-J."/>
            <person name="Ramirez L."/>
            <person name="Alfaro M."/>
            <person name="Sun H."/>
            <person name="Tritt A."/>
            <person name="Yoshinaga Y."/>
            <person name="Zwiers L.-H."/>
            <person name="Turgeon B."/>
            <person name="Goodwin S."/>
            <person name="Spatafora J."/>
            <person name="Crous P."/>
            <person name="Grigoriev I."/>
        </authorList>
    </citation>
    <scope>NUCLEOTIDE SEQUENCE</scope>
    <source>
        <strain evidence="5">ATCC 16933</strain>
    </source>
</reference>